<dbReference type="InterPro" id="IPR000210">
    <property type="entry name" value="BTB/POZ_dom"/>
</dbReference>
<dbReference type="Gene3D" id="3.30.710.10">
    <property type="entry name" value="Potassium Channel Kv1.1, Chain A"/>
    <property type="match status" value="1"/>
</dbReference>
<comment type="caution">
    <text evidence="5">The sequence shown here is derived from an EMBL/GenBank/DDBJ whole genome shotgun (WGS) entry which is preliminary data.</text>
</comment>
<proteinExistence type="predicted"/>
<dbReference type="CDD" id="cd18186">
    <property type="entry name" value="BTB_POZ_ZBTB_KLHL-like"/>
    <property type="match status" value="1"/>
</dbReference>
<protein>
    <submittedName>
        <fullName evidence="5">BTB/POZ protein</fullName>
    </submittedName>
</protein>
<keyword evidence="1 2" id="KW-0728">SH3 domain</keyword>
<evidence type="ECO:0000313" key="5">
    <source>
        <dbReference type="EMBL" id="KAF0538228.1"/>
    </source>
</evidence>
<evidence type="ECO:0000256" key="2">
    <source>
        <dbReference type="PROSITE-ProRule" id="PRU00192"/>
    </source>
</evidence>
<reference evidence="5 6" key="1">
    <citation type="journal article" date="2019" name="Environ. Microbiol.">
        <title>At the nexus of three kingdoms: the genome of the mycorrhizal fungus Gigaspora margarita provides insights into plant, endobacterial and fungal interactions.</title>
        <authorList>
            <person name="Venice F."/>
            <person name="Ghignone S."/>
            <person name="Salvioli di Fossalunga A."/>
            <person name="Amselem J."/>
            <person name="Novero M."/>
            <person name="Xianan X."/>
            <person name="Sedzielewska Toro K."/>
            <person name="Morin E."/>
            <person name="Lipzen A."/>
            <person name="Grigoriev I.V."/>
            <person name="Henrissat B."/>
            <person name="Martin F.M."/>
            <person name="Bonfante P."/>
        </authorList>
    </citation>
    <scope>NUCLEOTIDE SEQUENCE [LARGE SCALE GENOMIC DNA]</scope>
    <source>
        <strain evidence="5 6">BEG34</strain>
    </source>
</reference>
<dbReference type="SUPFAM" id="SSF50044">
    <property type="entry name" value="SH3-domain"/>
    <property type="match status" value="1"/>
</dbReference>
<organism evidence="5 6">
    <name type="scientific">Gigaspora margarita</name>
    <dbReference type="NCBI Taxonomy" id="4874"/>
    <lineage>
        <taxon>Eukaryota</taxon>
        <taxon>Fungi</taxon>
        <taxon>Fungi incertae sedis</taxon>
        <taxon>Mucoromycota</taxon>
        <taxon>Glomeromycotina</taxon>
        <taxon>Glomeromycetes</taxon>
        <taxon>Diversisporales</taxon>
        <taxon>Gigasporaceae</taxon>
        <taxon>Gigaspora</taxon>
    </lineage>
</organism>
<dbReference type="InterPro" id="IPR011333">
    <property type="entry name" value="SKP1/BTB/POZ_sf"/>
</dbReference>
<dbReference type="SMART" id="SM00225">
    <property type="entry name" value="BTB"/>
    <property type="match status" value="1"/>
</dbReference>
<dbReference type="SUPFAM" id="SSF54695">
    <property type="entry name" value="POZ domain"/>
    <property type="match status" value="1"/>
</dbReference>
<gene>
    <name evidence="5" type="ORF">F8M41_008050</name>
</gene>
<accession>A0A8H4AW22</accession>
<dbReference type="InterPro" id="IPR001452">
    <property type="entry name" value="SH3_domain"/>
</dbReference>
<dbReference type="Pfam" id="PF14604">
    <property type="entry name" value="SH3_9"/>
    <property type="match status" value="1"/>
</dbReference>
<dbReference type="Pfam" id="PF00651">
    <property type="entry name" value="BTB"/>
    <property type="match status" value="1"/>
</dbReference>
<keyword evidence="6" id="KW-1185">Reference proteome</keyword>
<dbReference type="InterPro" id="IPR036028">
    <property type="entry name" value="SH3-like_dom_sf"/>
</dbReference>
<feature type="domain" description="BTB" evidence="4">
    <location>
        <begin position="27"/>
        <end position="100"/>
    </location>
</feature>
<dbReference type="EMBL" id="WTPW01000184">
    <property type="protein sequence ID" value="KAF0538228.1"/>
    <property type="molecule type" value="Genomic_DNA"/>
</dbReference>
<name>A0A8H4AW22_GIGMA</name>
<dbReference type="Proteomes" id="UP000439903">
    <property type="component" value="Unassembled WGS sequence"/>
</dbReference>
<dbReference type="PANTHER" id="PTHR24410:SF23">
    <property type="entry name" value="BTB DOMAIN-CONTAINING PROTEIN-RELATED"/>
    <property type="match status" value="1"/>
</dbReference>
<dbReference type="Gene3D" id="2.30.30.40">
    <property type="entry name" value="SH3 Domains"/>
    <property type="match status" value="1"/>
</dbReference>
<dbReference type="PANTHER" id="PTHR24410">
    <property type="entry name" value="HL07962P-RELATED"/>
    <property type="match status" value="1"/>
</dbReference>
<evidence type="ECO:0000256" key="1">
    <source>
        <dbReference type="ARBA" id="ARBA00022443"/>
    </source>
</evidence>
<evidence type="ECO:0000259" key="4">
    <source>
        <dbReference type="PROSITE" id="PS50097"/>
    </source>
</evidence>
<dbReference type="CDD" id="cd00174">
    <property type="entry name" value="SH3"/>
    <property type="match status" value="1"/>
</dbReference>
<dbReference type="InterPro" id="IPR051481">
    <property type="entry name" value="BTB-POZ/Galectin-3-binding"/>
</dbReference>
<evidence type="ECO:0000259" key="3">
    <source>
        <dbReference type="PROSITE" id="PS50002"/>
    </source>
</evidence>
<dbReference type="OrthoDB" id="5340910at2759"/>
<feature type="domain" description="SH3" evidence="3">
    <location>
        <begin position="147"/>
        <end position="208"/>
    </location>
</feature>
<evidence type="ECO:0000313" key="6">
    <source>
        <dbReference type="Proteomes" id="UP000439903"/>
    </source>
</evidence>
<sequence>MAKTSKIHYEEILIQDFIKFFEEDSNYDLEIKVGEEPNVKIFRGHSQIFIARSSYFKSAFTREWVKKNNGIINFEKPNISPEIFEIIIRYIYTGIVQFENSRTDLLFELLIAFDELNFDYLVNDLQKYLLKKGDICEQVLQYHLVKEWKPIVIVVFPYDAVEHDELDISPNEVIEITQKFDDGWAIGLNRNTGIEGAFPMICTAIPETVNRVNSRIIFEYLPSCKRE</sequence>
<dbReference type="AlphaFoldDB" id="A0A8H4AW22"/>
<dbReference type="SMART" id="SM00326">
    <property type="entry name" value="SH3"/>
    <property type="match status" value="1"/>
</dbReference>
<dbReference type="PROSITE" id="PS50002">
    <property type="entry name" value="SH3"/>
    <property type="match status" value="1"/>
</dbReference>
<dbReference type="PROSITE" id="PS50097">
    <property type="entry name" value="BTB"/>
    <property type="match status" value="1"/>
</dbReference>